<proteinExistence type="predicted"/>
<sequence>MVLWSSAETADAGMGMFDYLPEATVDKWIREKVLLATDRTSCALPKGIFGEGRDAGAMLRMIAYGPETTLAYPPRPAGKTPWTPEWSVRARTKSTAYAPLGMDIATNDERERTEQPQDKKKQMKRLLRGLIGGG</sequence>
<comment type="caution">
    <text evidence="2">The sequence shown here is derived from an EMBL/GenBank/DDBJ whole genome shotgun (WGS) entry which is preliminary data.</text>
</comment>
<feature type="compositionally biased region" description="Basic and acidic residues" evidence="1">
    <location>
        <begin position="107"/>
        <end position="120"/>
    </location>
</feature>
<organism evidence="2 3">
    <name type="scientific">Aerolutibacter ruishenii</name>
    <dbReference type="NCBI Taxonomy" id="686800"/>
    <lineage>
        <taxon>Bacteria</taxon>
        <taxon>Pseudomonadati</taxon>
        <taxon>Pseudomonadota</taxon>
        <taxon>Gammaproteobacteria</taxon>
        <taxon>Lysobacterales</taxon>
        <taxon>Lysobacteraceae</taxon>
        <taxon>Aerolutibacter</taxon>
    </lineage>
</organism>
<evidence type="ECO:0000313" key="2">
    <source>
        <dbReference type="EMBL" id="TWI10332.1"/>
    </source>
</evidence>
<feature type="region of interest" description="Disordered" evidence="1">
    <location>
        <begin position="103"/>
        <end position="134"/>
    </location>
</feature>
<accession>A0A562LRW0</accession>
<gene>
    <name evidence="2" type="ORF">IP93_01911</name>
</gene>
<dbReference type="EMBL" id="VLKP01000007">
    <property type="protein sequence ID" value="TWI10332.1"/>
    <property type="molecule type" value="Genomic_DNA"/>
</dbReference>
<keyword evidence="3" id="KW-1185">Reference proteome</keyword>
<evidence type="ECO:0000313" key="3">
    <source>
        <dbReference type="Proteomes" id="UP000316471"/>
    </source>
</evidence>
<reference evidence="2 3" key="1">
    <citation type="journal article" date="2015" name="Stand. Genomic Sci.">
        <title>Genomic Encyclopedia of Bacterial and Archaeal Type Strains, Phase III: the genomes of soil and plant-associated and newly described type strains.</title>
        <authorList>
            <person name="Whitman W.B."/>
            <person name="Woyke T."/>
            <person name="Klenk H.P."/>
            <person name="Zhou Y."/>
            <person name="Lilburn T.G."/>
            <person name="Beck B.J."/>
            <person name="De Vos P."/>
            <person name="Vandamme P."/>
            <person name="Eisen J.A."/>
            <person name="Garrity G."/>
            <person name="Hugenholtz P."/>
            <person name="Kyrpides N.C."/>
        </authorList>
    </citation>
    <scope>NUCLEOTIDE SEQUENCE [LARGE SCALE GENOMIC DNA]</scope>
    <source>
        <strain evidence="2 3">CGMCC 1.10136</strain>
    </source>
</reference>
<evidence type="ECO:0000256" key="1">
    <source>
        <dbReference type="SAM" id="MobiDB-lite"/>
    </source>
</evidence>
<dbReference type="Proteomes" id="UP000316471">
    <property type="component" value="Unassembled WGS sequence"/>
</dbReference>
<dbReference type="AlphaFoldDB" id="A0A562LRW0"/>
<protein>
    <submittedName>
        <fullName evidence="2">Uncharacterized protein</fullName>
    </submittedName>
</protein>
<name>A0A562LRW0_9GAMM</name>